<evidence type="ECO:0000256" key="4">
    <source>
        <dbReference type="ARBA" id="ARBA00022605"/>
    </source>
</evidence>
<dbReference type="GO" id="GO:0005829">
    <property type="term" value="C:cytosol"/>
    <property type="evidence" value="ECO:0007669"/>
    <property type="project" value="TreeGrafter"/>
</dbReference>
<evidence type="ECO:0000313" key="12">
    <source>
        <dbReference type="Proteomes" id="UP000593765"/>
    </source>
</evidence>
<dbReference type="NCBIfam" id="TIGR00262">
    <property type="entry name" value="trpA"/>
    <property type="match status" value="1"/>
</dbReference>
<evidence type="ECO:0000256" key="5">
    <source>
        <dbReference type="ARBA" id="ARBA00022822"/>
    </source>
</evidence>
<dbReference type="PANTHER" id="PTHR43406">
    <property type="entry name" value="TRYPTOPHAN SYNTHASE, ALPHA CHAIN"/>
    <property type="match status" value="1"/>
</dbReference>
<dbReference type="EC" id="4.2.1.20" evidence="9"/>
<comment type="subunit">
    <text evidence="3 9">Tetramer of two alpha and two beta chains.</text>
</comment>
<dbReference type="EMBL" id="CP063458">
    <property type="protein sequence ID" value="QOV90418.1"/>
    <property type="molecule type" value="Genomic_DNA"/>
</dbReference>
<dbReference type="HAMAP" id="MF_00131">
    <property type="entry name" value="Trp_synth_alpha"/>
    <property type="match status" value="1"/>
</dbReference>
<dbReference type="InterPro" id="IPR011060">
    <property type="entry name" value="RibuloseP-bd_barrel"/>
</dbReference>
<feature type="active site" description="Proton acceptor" evidence="9">
    <location>
        <position position="77"/>
    </location>
</feature>
<dbReference type="FunFam" id="3.20.20.70:FF:000037">
    <property type="entry name" value="Tryptophan synthase alpha chain"/>
    <property type="match status" value="1"/>
</dbReference>
<comment type="catalytic activity">
    <reaction evidence="8 9">
        <text>(1S,2R)-1-C-(indol-3-yl)glycerol 3-phosphate + L-serine = D-glyceraldehyde 3-phosphate + L-tryptophan + H2O</text>
        <dbReference type="Rhea" id="RHEA:10532"/>
        <dbReference type="ChEBI" id="CHEBI:15377"/>
        <dbReference type="ChEBI" id="CHEBI:33384"/>
        <dbReference type="ChEBI" id="CHEBI:57912"/>
        <dbReference type="ChEBI" id="CHEBI:58866"/>
        <dbReference type="ChEBI" id="CHEBI:59776"/>
        <dbReference type="EC" id="4.2.1.20"/>
    </reaction>
</comment>
<keyword evidence="7 9" id="KW-0456">Lyase</keyword>
<evidence type="ECO:0000256" key="9">
    <source>
        <dbReference type="HAMAP-Rule" id="MF_00131"/>
    </source>
</evidence>
<evidence type="ECO:0000256" key="1">
    <source>
        <dbReference type="ARBA" id="ARBA00003365"/>
    </source>
</evidence>
<dbReference type="Pfam" id="PF00290">
    <property type="entry name" value="Trp_syntA"/>
    <property type="match status" value="1"/>
</dbReference>
<reference evidence="11 12" key="1">
    <citation type="submission" date="2020-10" db="EMBL/GenBank/DDBJ databases">
        <title>Wide distribution of Phycisphaera-like planctomycetes from WD2101 soil group in peatlands and genome analysis of the first cultivated representative.</title>
        <authorList>
            <person name="Dedysh S.N."/>
            <person name="Beletsky A.V."/>
            <person name="Ivanova A."/>
            <person name="Kulichevskaya I.S."/>
            <person name="Suzina N.E."/>
            <person name="Philippov D.A."/>
            <person name="Rakitin A.L."/>
            <person name="Mardanov A.V."/>
            <person name="Ravin N.V."/>
        </authorList>
    </citation>
    <scope>NUCLEOTIDE SEQUENCE [LARGE SCALE GENOMIC DNA]</scope>
    <source>
        <strain evidence="11 12">M1803</strain>
    </source>
</reference>
<dbReference type="InterPro" id="IPR013785">
    <property type="entry name" value="Aldolase_TIM"/>
</dbReference>
<dbReference type="Proteomes" id="UP000593765">
    <property type="component" value="Chromosome"/>
</dbReference>
<dbReference type="Gene3D" id="3.20.20.70">
    <property type="entry name" value="Aldolase class I"/>
    <property type="match status" value="1"/>
</dbReference>
<evidence type="ECO:0000256" key="8">
    <source>
        <dbReference type="ARBA" id="ARBA00049047"/>
    </source>
</evidence>
<accession>A0A7M2WY42</accession>
<evidence type="ECO:0000256" key="3">
    <source>
        <dbReference type="ARBA" id="ARBA00011270"/>
    </source>
</evidence>
<evidence type="ECO:0000256" key="10">
    <source>
        <dbReference type="RuleBase" id="RU003662"/>
    </source>
</evidence>
<keyword evidence="12" id="KW-1185">Reference proteome</keyword>
<dbReference type="UniPathway" id="UPA00035">
    <property type="reaction ID" value="UER00044"/>
</dbReference>
<dbReference type="InterPro" id="IPR002028">
    <property type="entry name" value="Trp_synthase_suA"/>
</dbReference>
<organism evidence="11 12">
    <name type="scientific">Humisphaera borealis</name>
    <dbReference type="NCBI Taxonomy" id="2807512"/>
    <lineage>
        <taxon>Bacteria</taxon>
        <taxon>Pseudomonadati</taxon>
        <taxon>Planctomycetota</taxon>
        <taxon>Phycisphaerae</taxon>
        <taxon>Tepidisphaerales</taxon>
        <taxon>Tepidisphaeraceae</taxon>
        <taxon>Humisphaera</taxon>
    </lineage>
</organism>
<sequence>MPAATAGSTTQRLSIARAFEAVRAGPHAGLGGGLGLVPFVPAGFPSLETTAELLPRLETVGATLIEVGFPFSDPVADGPVIQEAFTYALSRGVKVADVFAVVKSVRDRVSIPIVGMLSYSIVFRIGVEAFVARAKESGFDGLIIPDLPPPEAQKICKIIHAGGLDTSLLVAPTTAEHRRSEIARLSTGFVYYLSVSGITGERDQLPADLAASVRSLKALTDKPVCVGFGISKPSHVAMLRGVADGAIIGSAIVRRMQKHVTESPKAIADAVCAYLSELRV</sequence>
<evidence type="ECO:0000313" key="11">
    <source>
        <dbReference type="EMBL" id="QOV90418.1"/>
    </source>
</evidence>
<protein>
    <recommendedName>
        <fullName evidence="9">Tryptophan synthase alpha chain</fullName>
        <ecNumber evidence="9">4.2.1.20</ecNumber>
    </recommendedName>
</protein>
<comment type="similarity">
    <text evidence="9 10">Belongs to the TrpA family.</text>
</comment>
<dbReference type="SUPFAM" id="SSF51366">
    <property type="entry name" value="Ribulose-phoshate binding barrel"/>
    <property type="match status" value="1"/>
</dbReference>
<keyword evidence="4 9" id="KW-0028">Amino-acid biosynthesis</keyword>
<keyword evidence="5 9" id="KW-0822">Tryptophan biosynthesis</keyword>
<dbReference type="InterPro" id="IPR018204">
    <property type="entry name" value="Trp_synthase_alpha_AS"/>
</dbReference>
<comment type="function">
    <text evidence="1 9">The alpha subunit is responsible for the aldol cleavage of indoleglycerol phosphate to indole and glyceraldehyde 3-phosphate.</text>
</comment>
<name>A0A7M2WY42_9BACT</name>
<proteinExistence type="inferred from homology"/>
<evidence type="ECO:0000256" key="7">
    <source>
        <dbReference type="ARBA" id="ARBA00023239"/>
    </source>
</evidence>
<dbReference type="GO" id="GO:0004834">
    <property type="term" value="F:tryptophan synthase activity"/>
    <property type="evidence" value="ECO:0007669"/>
    <property type="project" value="UniProtKB-UniRule"/>
</dbReference>
<keyword evidence="6 9" id="KW-0057">Aromatic amino acid biosynthesis</keyword>
<evidence type="ECO:0000256" key="2">
    <source>
        <dbReference type="ARBA" id="ARBA00004733"/>
    </source>
</evidence>
<comment type="pathway">
    <text evidence="2 9">Amino-acid biosynthesis; L-tryptophan biosynthesis; L-tryptophan from chorismate: step 5/5.</text>
</comment>
<dbReference type="RefSeq" id="WP_206293500.1">
    <property type="nucleotide sequence ID" value="NZ_CP063458.1"/>
</dbReference>
<dbReference type="CDD" id="cd04724">
    <property type="entry name" value="Tryptophan_synthase_alpha"/>
    <property type="match status" value="1"/>
</dbReference>
<feature type="active site" description="Proton acceptor" evidence="9">
    <location>
        <position position="66"/>
    </location>
</feature>
<dbReference type="AlphaFoldDB" id="A0A7M2WY42"/>
<gene>
    <name evidence="9" type="primary">trpA</name>
    <name evidence="11" type="ORF">IPV69_03355</name>
</gene>
<dbReference type="PANTHER" id="PTHR43406:SF1">
    <property type="entry name" value="TRYPTOPHAN SYNTHASE ALPHA CHAIN, CHLOROPLASTIC"/>
    <property type="match status" value="1"/>
</dbReference>
<dbReference type="PROSITE" id="PS00167">
    <property type="entry name" value="TRP_SYNTHASE_ALPHA"/>
    <property type="match status" value="1"/>
</dbReference>
<evidence type="ECO:0000256" key="6">
    <source>
        <dbReference type="ARBA" id="ARBA00023141"/>
    </source>
</evidence>
<dbReference type="KEGG" id="hbs:IPV69_03355"/>